<dbReference type="Pfam" id="PF00668">
    <property type="entry name" value="Condensation"/>
    <property type="match status" value="1"/>
</dbReference>
<name>A0A1E5P059_9ACTN</name>
<dbReference type="GO" id="GO:0009239">
    <property type="term" value="P:enterobactin biosynthetic process"/>
    <property type="evidence" value="ECO:0007669"/>
    <property type="project" value="TreeGrafter"/>
</dbReference>
<dbReference type="EMBL" id="MEHK01000002">
    <property type="protein sequence ID" value="OEJ22414.1"/>
    <property type="molecule type" value="Genomic_DNA"/>
</dbReference>
<dbReference type="InterPro" id="IPR001242">
    <property type="entry name" value="Condensation_dom"/>
</dbReference>
<gene>
    <name evidence="3" type="ORF">BGK67_33250</name>
</gene>
<dbReference type="GO" id="GO:0005829">
    <property type="term" value="C:cytosol"/>
    <property type="evidence" value="ECO:0007669"/>
    <property type="project" value="TreeGrafter"/>
</dbReference>
<reference evidence="3 4" key="1">
    <citation type="submission" date="2016-08" db="EMBL/GenBank/DDBJ databases">
        <title>The complete genome of Streptomyces subrutilus 10-1-1.</title>
        <authorList>
            <person name="Chen X."/>
        </authorList>
    </citation>
    <scope>NUCLEOTIDE SEQUENCE [LARGE SCALE GENOMIC DNA]</scope>
    <source>
        <strain evidence="3 4">10-1-1</strain>
    </source>
</reference>
<dbReference type="GO" id="GO:0009366">
    <property type="term" value="C:enterobactin synthetase complex"/>
    <property type="evidence" value="ECO:0007669"/>
    <property type="project" value="TreeGrafter"/>
</dbReference>
<dbReference type="PANTHER" id="PTHR45527:SF1">
    <property type="entry name" value="FATTY ACID SYNTHASE"/>
    <property type="match status" value="1"/>
</dbReference>
<comment type="caution">
    <text evidence="3">The sequence shown here is derived from an EMBL/GenBank/DDBJ whole genome shotgun (WGS) entry which is preliminary data.</text>
</comment>
<dbReference type="PANTHER" id="PTHR45527">
    <property type="entry name" value="NONRIBOSOMAL PEPTIDE SYNTHETASE"/>
    <property type="match status" value="1"/>
</dbReference>
<feature type="domain" description="Condensation" evidence="2">
    <location>
        <begin position="71"/>
        <end position="469"/>
    </location>
</feature>
<accession>A0A1E5P059</accession>
<dbReference type="AlphaFoldDB" id="A0A1E5P059"/>
<feature type="region of interest" description="Disordered" evidence="1">
    <location>
        <begin position="1"/>
        <end position="51"/>
    </location>
</feature>
<evidence type="ECO:0000256" key="1">
    <source>
        <dbReference type="SAM" id="MobiDB-lite"/>
    </source>
</evidence>
<dbReference type="GO" id="GO:0047527">
    <property type="term" value="F:2,3-dihydroxybenzoate-serine ligase activity"/>
    <property type="evidence" value="ECO:0007669"/>
    <property type="project" value="TreeGrafter"/>
</dbReference>
<dbReference type="Proteomes" id="UP000095705">
    <property type="component" value="Unassembled WGS sequence"/>
</dbReference>
<dbReference type="OrthoDB" id="2472181at2"/>
<organism evidence="3 4">
    <name type="scientific">Streptomyces subrutilus</name>
    <dbReference type="NCBI Taxonomy" id="36818"/>
    <lineage>
        <taxon>Bacteria</taxon>
        <taxon>Bacillati</taxon>
        <taxon>Actinomycetota</taxon>
        <taxon>Actinomycetes</taxon>
        <taxon>Kitasatosporales</taxon>
        <taxon>Streptomycetaceae</taxon>
        <taxon>Streptomyces</taxon>
    </lineage>
</organism>
<protein>
    <recommendedName>
        <fullName evidence="2">Condensation domain-containing protein</fullName>
    </recommendedName>
</protein>
<sequence length="471" mass="50308">MVTTVLMDEAGTAAPLTADPDPEHRPGPEPEPDAVPALPRPAGPGPLRFAASPGQEALWAGLAHRARPPVVTGALRLTGPLDAQALAAAWRDVAGRHEILRSHYRVHEGRLTQVVAAPADAPVPGPPAEVRPSQAAAAVAAERERAFAPAREPLARLRLLRQGPGDHVAVFVLHELIADSAALGLLVTELAAAYRGGPAERPALQYADLAAWQQQRAAQGRLDESTEYWLRRLNGAEPAVLPWDLSAPGAPGRVPGAGRALSFPLPQELSAKVADAARRHRASVQVVGLAAFQLLLACWSGQRDISVRGPVPERGRGGQRRMLGPLSRAVVLRADLTGAPAFGEVVDQVRHTSAWDFAHHEVPLEPVAAQLRRPRLVEQLGEVQFGAGPGADGPRWGAASWGGRLRAEPFTSAPAPAARPLSLLLRHDERAAHCVFTYDVSVFSEARIRQLRADYFGLLGDLADHPKARFR</sequence>
<dbReference type="GO" id="GO:0043041">
    <property type="term" value="P:amino acid activation for nonribosomal peptide biosynthetic process"/>
    <property type="evidence" value="ECO:0007669"/>
    <property type="project" value="TreeGrafter"/>
</dbReference>
<evidence type="ECO:0000313" key="3">
    <source>
        <dbReference type="EMBL" id="OEJ22414.1"/>
    </source>
</evidence>
<dbReference type="GO" id="GO:0008610">
    <property type="term" value="P:lipid biosynthetic process"/>
    <property type="evidence" value="ECO:0007669"/>
    <property type="project" value="UniProtKB-ARBA"/>
</dbReference>
<dbReference type="InterPro" id="IPR023213">
    <property type="entry name" value="CAT-like_dom_sf"/>
</dbReference>
<dbReference type="Gene3D" id="3.30.559.30">
    <property type="entry name" value="Nonribosomal peptide synthetase, condensation domain"/>
    <property type="match status" value="1"/>
</dbReference>
<dbReference type="RefSeq" id="WP_069924464.1">
    <property type="nucleotide sequence ID" value="NZ_MEHK01000002.1"/>
</dbReference>
<dbReference type="GO" id="GO:0031177">
    <property type="term" value="F:phosphopantetheine binding"/>
    <property type="evidence" value="ECO:0007669"/>
    <property type="project" value="TreeGrafter"/>
</dbReference>
<evidence type="ECO:0000313" key="4">
    <source>
        <dbReference type="Proteomes" id="UP000095705"/>
    </source>
</evidence>
<dbReference type="Gene3D" id="3.30.559.10">
    <property type="entry name" value="Chloramphenicol acetyltransferase-like domain"/>
    <property type="match status" value="1"/>
</dbReference>
<keyword evidence="4" id="KW-1185">Reference proteome</keyword>
<proteinExistence type="predicted"/>
<dbReference type="STRING" id="36818.BGK67_33250"/>
<evidence type="ECO:0000259" key="2">
    <source>
        <dbReference type="Pfam" id="PF00668"/>
    </source>
</evidence>
<dbReference type="SUPFAM" id="SSF52777">
    <property type="entry name" value="CoA-dependent acyltransferases"/>
    <property type="match status" value="2"/>
</dbReference>